<comment type="caution">
    <text evidence="1">The sequence shown here is derived from an EMBL/GenBank/DDBJ whole genome shotgun (WGS) entry which is preliminary data.</text>
</comment>
<dbReference type="Proteomes" id="UP000257109">
    <property type="component" value="Unassembled WGS sequence"/>
</dbReference>
<evidence type="ECO:0000313" key="2">
    <source>
        <dbReference type="Proteomes" id="UP000257109"/>
    </source>
</evidence>
<dbReference type="EMBL" id="QJKJ01004882">
    <property type="protein sequence ID" value="RDX92366.1"/>
    <property type="molecule type" value="Genomic_DNA"/>
</dbReference>
<organism evidence="1 2">
    <name type="scientific">Mucuna pruriens</name>
    <name type="common">Velvet bean</name>
    <name type="synonym">Dolichos pruriens</name>
    <dbReference type="NCBI Taxonomy" id="157652"/>
    <lineage>
        <taxon>Eukaryota</taxon>
        <taxon>Viridiplantae</taxon>
        <taxon>Streptophyta</taxon>
        <taxon>Embryophyta</taxon>
        <taxon>Tracheophyta</taxon>
        <taxon>Spermatophyta</taxon>
        <taxon>Magnoliopsida</taxon>
        <taxon>eudicotyledons</taxon>
        <taxon>Gunneridae</taxon>
        <taxon>Pentapetalae</taxon>
        <taxon>rosids</taxon>
        <taxon>fabids</taxon>
        <taxon>Fabales</taxon>
        <taxon>Fabaceae</taxon>
        <taxon>Papilionoideae</taxon>
        <taxon>50 kb inversion clade</taxon>
        <taxon>NPAAA clade</taxon>
        <taxon>indigoferoid/millettioid clade</taxon>
        <taxon>Phaseoleae</taxon>
        <taxon>Mucuna</taxon>
    </lineage>
</organism>
<feature type="non-terminal residue" evidence="1">
    <location>
        <position position="1"/>
    </location>
</feature>
<evidence type="ECO:0000313" key="1">
    <source>
        <dbReference type="EMBL" id="RDX92366.1"/>
    </source>
</evidence>
<gene>
    <name evidence="1" type="ORF">CR513_25518</name>
</gene>
<reference evidence="1" key="1">
    <citation type="submission" date="2018-05" db="EMBL/GenBank/DDBJ databases">
        <title>Draft genome of Mucuna pruriens seed.</title>
        <authorList>
            <person name="Nnadi N.E."/>
            <person name="Vos R."/>
            <person name="Hasami M.H."/>
            <person name="Devisetty U.K."/>
            <person name="Aguiy J.C."/>
        </authorList>
    </citation>
    <scope>NUCLEOTIDE SEQUENCE [LARGE SCALE GENOMIC DNA]</scope>
    <source>
        <strain evidence="1">JCA_2017</strain>
    </source>
</reference>
<accession>A0A371GPC7</accession>
<protein>
    <submittedName>
        <fullName evidence="1">Uncharacterized protein</fullName>
    </submittedName>
</protein>
<proteinExistence type="predicted"/>
<sequence>MAWFLRSRSYDFGPNVPRKLGQMAGVEVGITSFVIHKQKQRIQWTFLLWYKIYSPLKREVICRKTSSVQGILDDHIQILPLLYSASLEIKVGSTFEDAWLPPVNEARLIAVCITAVFSRKSCNNCPSIFHHTKSQKRMTSIALVVAPETTNKPCDDAD</sequence>
<name>A0A371GPC7_MUCPR</name>
<keyword evidence="2" id="KW-1185">Reference proteome</keyword>
<dbReference type="AlphaFoldDB" id="A0A371GPC7"/>